<comment type="caution">
    <text evidence="11">The sequence shown here is derived from an EMBL/GenBank/DDBJ whole genome shotgun (WGS) entry which is preliminary data.</text>
</comment>
<evidence type="ECO:0000259" key="9">
    <source>
        <dbReference type="Pfam" id="PF14529"/>
    </source>
</evidence>
<evidence type="ECO:0000256" key="5">
    <source>
        <dbReference type="ARBA" id="ARBA00022840"/>
    </source>
</evidence>
<evidence type="ECO:0000256" key="4">
    <source>
        <dbReference type="ARBA" id="ARBA00022806"/>
    </source>
</evidence>
<dbReference type="SUPFAM" id="SSF56219">
    <property type="entry name" value="DNase I-like"/>
    <property type="match status" value="1"/>
</dbReference>
<feature type="domain" description="DNA helicase Pif1-like 2B" evidence="10">
    <location>
        <begin position="53"/>
        <end position="83"/>
    </location>
</feature>
<dbReference type="OrthoDB" id="416437at2759"/>
<dbReference type="InterPro" id="IPR051055">
    <property type="entry name" value="PIF1_helicase"/>
</dbReference>
<dbReference type="Pfam" id="PF21530">
    <property type="entry name" value="Pif1_2B_dom"/>
    <property type="match status" value="1"/>
</dbReference>
<keyword evidence="1" id="KW-0547">Nucleotide-binding</keyword>
<evidence type="ECO:0000256" key="3">
    <source>
        <dbReference type="ARBA" id="ARBA00022801"/>
    </source>
</evidence>
<dbReference type="AlphaFoldDB" id="A0A8S3VIQ8"/>
<evidence type="ECO:0000259" key="10">
    <source>
        <dbReference type="Pfam" id="PF21530"/>
    </source>
</evidence>
<keyword evidence="2" id="KW-0227">DNA damage</keyword>
<protein>
    <recommendedName>
        <fullName evidence="13">Endonuclease/exonuclease/phosphatase domain-containing protein</fullName>
    </recommendedName>
</protein>
<dbReference type="PANTHER" id="PTHR47642">
    <property type="entry name" value="ATP-DEPENDENT DNA HELICASE"/>
    <property type="match status" value="1"/>
</dbReference>
<evidence type="ECO:0000256" key="6">
    <source>
        <dbReference type="ARBA" id="ARBA00023125"/>
    </source>
</evidence>
<reference evidence="11" key="1">
    <citation type="submission" date="2021-03" db="EMBL/GenBank/DDBJ databases">
        <authorList>
            <person name="Bekaert M."/>
        </authorList>
    </citation>
    <scope>NUCLEOTIDE SEQUENCE</scope>
</reference>
<name>A0A8S3VIQ8_MYTED</name>
<evidence type="ECO:0000256" key="7">
    <source>
        <dbReference type="ARBA" id="ARBA00023204"/>
    </source>
</evidence>
<dbReference type="Pfam" id="PF14529">
    <property type="entry name" value="Exo_endo_phos_2"/>
    <property type="match status" value="1"/>
</dbReference>
<gene>
    <name evidence="11" type="ORF">MEDL_66523</name>
</gene>
<evidence type="ECO:0000313" key="12">
    <source>
        <dbReference type="Proteomes" id="UP000683360"/>
    </source>
</evidence>
<keyword evidence="5" id="KW-0067">ATP-binding</keyword>
<dbReference type="Proteomes" id="UP000683360">
    <property type="component" value="Unassembled WGS sequence"/>
</dbReference>
<dbReference type="GO" id="GO:0003824">
    <property type="term" value="F:catalytic activity"/>
    <property type="evidence" value="ECO:0007669"/>
    <property type="project" value="InterPro"/>
</dbReference>
<dbReference type="EMBL" id="CAJPWZ010003259">
    <property type="protein sequence ID" value="CAG2255007.1"/>
    <property type="molecule type" value="Genomic_DNA"/>
</dbReference>
<dbReference type="Gene3D" id="3.60.10.10">
    <property type="entry name" value="Endonuclease/exonuclease/phosphatase"/>
    <property type="match status" value="1"/>
</dbReference>
<keyword evidence="7" id="KW-0234">DNA repair</keyword>
<keyword evidence="4" id="KW-0347">Helicase</keyword>
<dbReference type="InterPro" id="IPR036691">
    <property type="entry name" value="Endo/exonu/phosph_ase_sf"/>
</dbReference>
<evidence type="ECO:0000313" key="11">
    <source>
        <dbReference type="EMBL" id="CAG2255007.1"/>
    </source>
</evidence>
<accession>A0A8S3VIQ8</accession>
<organism evidence="11 12">
    <name type="scientific">Mytilus edulis</name>
    <name type="common">Blue mussel</name>
    <dbReference type="NCBI Taxonomy" id="6550"/>
    <lineage>
        <taxon>Eukaryota</taxon>
        <taxon>Metazoa</taxon>
        <taxon>Spiralia</taxon>
        <taxon>Lophotrochozoa</taxon>
        <taxon>Mollusca</taxon>
        <taxon>Bivalvia</taxon>
        <taxon>Autobranchia</taxon>
        <taxon>Pteriomorphia</taxon>
        <taxon>Mytilida</taxon>
        <taxon>Mytiloidea</taxon>
        <taxon>Mytilidae</taxon>
        <taxon>Mytilinae</taxon>
        <taxon>Mytilus</taxon>
    </lineage>
</organism>
<keyword evidence="3" id="KW-0378">Hydrolase</keyword>
<keyword evidence="6" id="KW-0238">DNA-binding</keyword>
<proteinExistence type="predicted"/>
<evidence type="ECO:0000256" key="2">
    <source>
        <dbReference type="ARBA" id="ARBA00022763"/>
    </source>
</evidence>
<keyword evidence="12" id="KW-1185">Reference proteome</keyword>
<dbReference type="InterPro" id="IPR049163">
    <property type="entry name" value="Pif1-like_2B_dom"/>
</dbReference>
<keyword evidence="8" id="KW-0413">Isomerase</keyword>
<sequence length="400" mass="44810">MLHVYTTNARVDSYELSAKLYTLTAVDIIPESMKHKNLPDDQRFTGGLKSVIQPKIGARIMLTRNLDVSDGLSNWVQGKIAGFILNDQITVAVLVLFSDIKIGKEAILQSKYNLSSFPPNSVPIQRLEGNFTTGQAYVALSRSTSLSGLFLTDFSANRIRVSSTVHSEMERLRSMCKTQPQLLLPDTDCPHVNISLLNARSAKHHFIDIQKDPLLLSCDIKCLTEAHCFDNSEMNIDGFTCNKLSYKQQQQTHGLLLYSKQELAVQLVRALKLPFVELIEVKITKGTCSIILILIYKSPSSSSSECVKTIQDLCPSSESEDVIILGDFNLNKQSVPAHYAQLNQYFQTLNYQQCVSNQTTIYGSTLDLVFSTGKLPHIMTNACYYSDHFIILIQKKLRSL</sequence>
<evidence type="ECO:0008006" key="13">
    <source>
        <dbReference type="Google" id="ProtNLM"/>
    </source>
</evidence>
<evidence type="ECO:0000256" key="8">
    <source>
        <dbReference type="ARBA" id="ARBA00023235"/>
    </source>
</evidence>
<dbReference type="InterPro" id="IPR005135">
    <property type="entry name" value="Endo/exonuclease/phosphatase"/>
</dbReference>
<dbReference type="PANTHER" id="PTHR47642:SF5">
    <property type="entry name" value="ATP-DEPENDENT DNA HELICASE"/>
    <property type="match status" value="1"/>
</dbReference>
<feature type="domain" description="Endonuclease/exonuclease/phosphatase" evidence="9">
    <location>
        <begin position="291"/>
        <end position="391"/>
    </location>
</feature>
<evidence type="ECO:0000256" key="1">
    <source>
        <dbReference type="ARBA" id="ARBA00022741"/>
    </source>
</evidence>